<dbReference type="Proteomes" id="UP000478546">
    <property type="component" value="Unassembled WGS sequence"/>
</dbReference>
<reference evidence="3 4" key="1">
    <citation type="submission" date="2020-01" db="EMBL/GenBank/DDBJ databases">
        <authorList>
            <person name="Kim M.K."/>
        </authorList>
    </citation>
    <scope>NUCLEOTIDE SEQUENCE [LARGE SCALE GENOMIC DNA]</scope>
    <source>
        <strain evidence="3 4">BT213</strain>
    </source>
</reference>
<keyword evidence="1" id="KW-0472">Membrane</keyword>
<comment type="caution">
    <text evidence="3">The sequence shown here is derived from an EMBL/GenBank/DDBJ whole genome shotgun (WGS) entry which is preliminary data.</text>
</comment>
<evidence type="ECO:0000256" key="2">
    <source>
        <dbReference type="SAM" id="SignalP"/>
    </source>
</evidence>
<feature type="transmembrane region" description="Helical" evidence="1">
    <location>
        <begin position="138"/>
        <end position="156"/>
    </location>
</feature>
<keyword evidence="1" id="KW-0812">Transmembrane</keyword>
<keyword evidence="1" id="KW-1133">Transmembrane helix</keyword>
<feature type="transmembrane region" description="Helical" evidence="1">
    <location>
        <begin position="92"/>
        <end position="113"/>
    </location>
</feature>
<keyword evidence="2" id="KW-0732">Signal</keyword>
<gene>
    <name evidence="3" type="ORF">GWO68_13625</name>
</gene>
<keyword evidence="4" id="KW-1185">Reference proteome</keyword>
<dbReference type="EMBL" id="JAAEAA010000018">
    <property type="protein sequence ID" value="NDK56961.1"/>
    <property type="molecule type" value="Genomic_DNA"/>
</dbReference>
<protein>
    <submittedName>
        <fullName evidence="3">Uncharacterized protein</fullName>
    </submittedName>
</protein>
<accession>A0A6B2H3H1</accession>
<evidence type="ECO:0000256" key="1">
    <source>
        <dbReference type="SAM" id="Phobius"/>
    </source>
</evidence>
<dbReference type="RefSeq" id="WP_162347023.1">
    <property type="nucleotide sequence ID" value="NZ_JAAEAA010000018.1"/>
</dbReference>
<feature type="signal peptide" evidence="2">
    <location>
        <begin position="1"/>
        <end position="21"/>
    </location>
</feature>
<feature type="chain" id="PRO_5025490408" evidence="2">
    <location>
        <begin position="22"/>
        <end position="187"/>
    </location>
</feature>
<name>A0A6B2H3H1_9BACT</name>
<evidence type="ECO:0000313" key="4">
    <source>
        <dbReference type="Proteomes" id="UP000478546"/>
    </source>
</evidence>
<proteinExistence type="predicted"/>
<evidence type="ECO:0000313" key="3">
    <source>
        <dbReference type="EMBL" id="NDK56961.1"/>
    </source>
</evidence>
<organism evidence="3 4">
    <name type="scientific">Pontibacter fetidus</name>
    <dbReference type="NCBI Taxonomy" id="2700082"/>
    <lineage>
        <taxon>Bacteria</taxon>
        <taxon>Pseudomonadati</taxon>
        <taxon>Bacteroidota</taxon>
        <taxon>Cytophagia</taxon>
        <taxon>Cytophagales</taxon>
        <taxon>Hymenobacteraceae</taxon>
        <taxon>Pontibacter</taxon>
    </lineage>
</organism>
<dbReference type="AlphaFoldDB" id="A0A6B2H3H1"/>
<sequence>MKTLLFLLLLLPVTIAVNAQAIPSAKATYANWLYLNNSNHVLKGVILATDDSTVLFIDRSFLVAGKVIPSYQLQVIPIAMIEKIKFRKRNSLAKSTLLGTAAGAAVGAIVGYASGDDECYSTGGWFDCMFVYSAEEKAGLGAVIGILPGMTIGLLLGSSRKTIHINGDQGVYVLTRDELRKYTLSGE</sequence>